<dbReference type="Proteomes" id="UP001198034">
    <property type="component" value="Unassembled WGS sequence"/>
</dbReference>
<dbReference type="PANTHER" id="PTHR35568">
    <property type="entry name" value="TRANSCRIPTIONAL REGULATOR DAUR"/>
    <property type="match status" value="1"/>
</dbReference>
<feature type="domain" description="Transcriptional regulator DauR-like HTH" evidence="2">
    <location>
        <begin position="147"/>
        <end position="206"/>
    </location>
</feature>
<dbReference type="InterPro" id="IPR039446">
    <property type="entry name" value="DauR-like"/>
</dbReference>
<dbReference type="Pfam" id="PF13309">
    <property type="entry name" value="HTH_22"/>
    <property type="match status" value="1"/>
</dbReference>
<feature type="domain" description="YheO-like" evidence="1">
    <location>
        <begin position="9"/>
        <end position="118"/>
    </location>
</feature>
<dbReference type="Pfam" id="PF08348">
    <property type="entry name" value="PAS_6"/>
    <property type="match status" value="1"/>
</dbReference>
<comment type="caution">
    <text evidence="3">The sequence shown here is derived from an EMBL/GenBank/DDBJ whole genome shotgun (WGS) entry which is preliminary data.</text>
</comment>
<dbReference type="InterPro" id="IPR013559">
    <property type="entry name" value="YheO"/>
</dbReference>
<gene>
    <name evidence="3" type="ORF">LG219_13925</name>
</gene>
<organism evidence="3 4">
    <name type="scientific">Deefgea salmonis</name>
    <dbReference type="NCBI Taxonomy" id="2875502"/>
    <lineage>
        <taxon>Bacteria</taxon>
        <taxon>Pseudomonadati</taxon>
        <taxon>Pseudomonadota</taxon>
        <taxon>Betaproteobacteria</taxon>
        <taxon>Neisseriales</taxon>
        <taxon>Chitinibacteraceae</taxon>
        <taxon>Deefgea</taxon>
    </lineage>
</organism>
<evidence type="ECO:0000259" key="2">
    <source>
        <dbReference type="Pfam" id="PF13309"/>
    </source>
</evidence>
<name>A0ABS8BNP7_9NEIS</name>
<proteinExistence type="predicted"/>
<dbReference type="RefSeq" id="WP_226765058.1">
    <property type="nucleotide sequence ID" value="NZ_JAJAWG010000013.1"/>
</dbReference>
<dbReference type="EMBL" id="JAJAWG010000013">
    <property type="protein sequence ID" value="MCB5197359.1"/>
    <property type="molecule type" value="Genomic_DNA"/>
</dbReference>
<keyword evidence="4" id="KW-1185">Reference proteome</keyword>
<evidence type="ECO:0000313" key="3">
    <source>
        <dbReference type="EMBL" id="MCB5197359.1"/>
    </source>
</evidence>
<protein>
    <submittedName>
        <fullName evidence="3">PAS domain-containing protein</fullName>
    </submittedName>
</protein>
<dbReference type="PANTHER" id="PTHR35568:SF1">
    <property type="entry name" value="TRANSCRIPTIONAL REGULATOR DAUR"/>
    <property type="match status" value="1"/>
</dbReference>
<evidence type="ECO:0000313" key="4">
    <source>
        <dbReference type="Proteomes" id="UP001198034"/>
    </source>
</evidence>
<reference evidence="3 4" key="1">
    <citation type="submission" date="2021-10" db="EMBL/GenBank/DDBJ databases">
        <authorList>
            <person name="Chen M."/>
        </authorList>
    </citation>
    <scope>NUCLEOTIDE SEQUENCE [LARGE SCALE GENOMIC DNA]</scope>
    <source>
        <strain evidence="3 4">H3-26</strain>
    </source>
</reference>
<sequence>MKIQIEAQLLVSFIAAVLGEDSEVVVHDLSDVSASLVAISNGHLSGRAIGAPATDLALRMLQECMQASDASYKLNYRSKTRGGVLLRSSTLIIKGDHGQPAAMLCVNTDDKRLLELQESVRKLLPVDMAEQQHQEFLSASVDDVGQEILHSVLEQYPITPSRMSADEKSQVVKDLEQRGLFSIRGFVAKTAAILEISEPTLYRYLKTNTH</sequence>
<accession>A0ABS8BNP7</accession>
<dbReference type="InterPro" id="IPR039445">
    <property type="entry name" value="DauR-like_HTH"/>
</dbReference>
<evidence type="ECO:0000259" key="1">
    <source>
        <dbReference type="Pfam" id="PF08348"/>
    </source>
</evidence>